<dbReference type="AlphaFoldDB" id="D9PZU2"/>
<accession>D9PZU2</accession>
<dbReference type="GeneID" id="9498388"/>
<proteinExistence type="predicted"/>
<dbReference type="STRING" id="666510.ASAC_0172"/>
<sequence length="119" mass="14030">MYGGYSAIYSVLSEVKEKLYVYNELASRRGYYLKPVHKVYKRVNGVTRVYEYYGRYWWRKGERKLIYAGSVKPKGLPEPPENPLEGLSIIREGDDIIVDCSLYDKYSWLFRGLRSERVA</sequence>
<protein>
    <submittedName>
        <fullName evidence="1">Uncharacterized protein</fullName>
    </submittedName>
</protein>
<dbReference type="RefSeq" id="WP_013266092.1">
    <property type="nucleotide sequence ID" value="NC_014374.1"/>
</dbReference>
<organism evidence="1 2">
    <name type="scientific">Acidilobus saccharovorans (strain DSM 16705 / JCM 18335 / VKM B-2471 / 345-15)</name>
    <dbReference type="NCBI Taxonomy" id="666510"/>
    <lineage>
        <taxon>Archaea</taxon>
        <taxon>Thermoproteota</taxon>
        <taxon>Thermoprotei</taxon>
        <taxon>Acidilobales</taxon>
        <taxon>Acidilobaceae</taxon>
        <taxon>Acidilobus</taxon>
    </lineage>
</organism>
<dbReference type="EMBL" id="CP001742">
    <property type="protein sequence ID" value="ADL18580.1"/>
    <property type="molecule type" value="Genomic_DNA"/>
</dbReference>
<name>D9PZU2_ACIS3</name>
<dbReference type="KEGG" id="asc:ASAC_0172"/>
<evidence type="ECO:0000313" key="2">
    <source>
        <dbReference type="Proteomes" id="UP000000346"/>
    </source>
</evidence>
<keyword evidence="2" id="KW-1185">Reference proteome</keyword>
<gene>
    <name evidence="1" type="ordered locus">ASAC_0172</name>
</gene>
<evidence type="ECO:0000313" key="1">
    <source>
        <dbReference type="EMBL" id="ADL18580.1"/>
    </source>
</evidence>
<dbReference type="eggNOG" id="arCOG05941">
    <property type="taxonomic scope" value="Archaea"/>
</dbReference>
<dbReference type="Proteomes" id="UP000000346">
    <property type="component" value="Chromosome"/>
</dbReference>
<dbReference type="InParanoid" id="D9PZU2"/>
<reference evidence="1 2" key="1">
    <citation type="journal article" date="2010" name="Appl. Environ. Microbiol.">
        <title>The genome sequence of the crenarchaeon Acidilobus saccharovorans supports a new order, Acidilobales, and suggests an important ecological role in terrestrial acidic hot springs.</title>
        <authorList>
            <person name="Mardanov A.V."/>
            <person name="Svetlitchnyi V.A."/>
            <person name="Beletsky A.V."/>
            <person name="Prokofeva M.I."/>
            <person name="Bonch-Osmolovskaya E.A."/>
            <person name="Ravin N.V."/>
            <person name="Skryabin K.G."/>
        </authorList>
    </citation>
    <scope>NUCLEOTIDE SEQUENCE [LARGE SCALE GENOMIC DNA]</scope>
    <source>
        <strain evidence="2">DSM 16705 / JCM 18335 / VKM B-2471 / 345-15</strain>
    </source>
</reference>
<dbReference type="HOGENOM" id="CLU_143937_1_0_2"/>